<dbReference type="Gene3D" id="3.30.559.10">
    <property type="entry name" value="Chloramphenicol acetyltransferase-like domain"/>
    <property type="match status" value="1"/>
</dbReference>
<dbReference type="GO" id="GO:0005886">
    <property type="term" value="C:plasma membrane"/>
    <property type="evidence" value="ECO:0007669"/>
    <property type="project" value="TreeGrafter"/>
</dbReference>
<dbReference type="EC" id="2.3.1.20" evidence="4 11"/>
<dbReference type="PANTHER" id="PTHR31650">
    <property type="entry name" value="O-ACYLTRANSFERASE (WSD1-LIKE) FAMILY PROTEIN"/>
    <property type="match status" value="1"/>
</dbReference>
<protein>
    <recommendedName>
        <fullName evidence="4 11">Diacylglycerol O-acyltransferase</fullName>
        <ecNumber evidence="4 11">2.3.1.20</ecNumber>
    </recommendedName>
</protein>
<feature type="domain" description="O-acyltransferase WSD1-like N-terminal" evidence="12">
    <location>
        <begin position="6"/>
        <end position="275"/>
    </location>
</feature>
<keyword evidence="8 11" id="KW-0443">Lipid metabolism</keyword>
<comment type="similarity">
    <text evidence="3 11">Belongs to the long-chain O-acyltransferase family.</text>
</comment>
<dbReference type="NCBIfam" id="TIGR02946">
    <property type="entry name" value="acyl_WS_DGAT"/>
    <property type="match status" value="1"/>
</dbReference>
<dbReference type="AlphaFoldDB" id="A0A6J4T8C3"/>
<evidence type="ECO:0000256" key="2">
    <source>
        <dbReference type="ARBA" id="ARBA00005189"/>
    </source>
</evidence>
<gene>
    <name evidence="14" type="ORF">AVDCRST_MAG45-2200</name>
</gene>
<keyword evidence="7 11" id="KW-0319">Glycerol metabolism</keyword>
<dbReference type="GO" id="GO:0019432">
    <property type="term" value="P:triglyceride biosynthetic process"/>
    <property type="evidence" value="ECO:0007669"/>
    <property type="project" value="UniProtKB-UniPathway"/>
</dbReference>
<evidence type="ECO:0000256" key="4">
    <source>
        <dbReference type="ARBA" id="ARBA00013244"/>
    </source>
</evidence>
<dbReference type="UniPathway" id="UPA00282"/>
<evidence type="ECO:0000256" key="6">
    <source>
        <dbReference type="ARBA" id="ARBA00022679"/>
    </source>
</evidence>
<sequence length="480" mass="52151">MNKDRLTPLDASFLDIEDGSAHMHVAAALTFEGAPPRYEELVRSVEERLHLVPRYRQRVAFVPLGQGRPRWVDDPYLNIGYHVRHAALPEPGDEDQLRALAGRVFAQPLDLDKPLWEIWLVEGLEDGEDGERFAVLSKTHHALVDGIAGVDLMNVLFDTQREPAVPPERGARWLAHPMPSDAQLLGEALAERAAGPLDAVRSATSLARHPRRVVGGLAARAAGLGSFLASSIRPAPSSPYNVEIGPHRRFAWVRWDLPEAKAIKDELGGTVNDVMLTVVTLALGRHLYHRGVSTEGLELRAFIPVSVRDESGRGDPGNQVAGMMAPLPVWAREPTVCFELISEAMTSLKESGQAMGAKALTELSGFASPTIMSQAARLATRGRLFNLVVTNVPGPQLPLYLLGHEMIDFLPMVPLAPGQGLGVAIMSYNGRIGFGLTGDWDALPDLDDLASDLRAAIGDLVEAAGVQMGDRRVRRTRARA</sequence>
<comment type="pathway">
    <text evidence="2">Lipid metabolism.</text>
</comment>
<evidence type="ECO:0000313" key="14">
    <source>
        <dbReference type="EMBL" id="CAA9515881.1"/>
    </source>
</evidence>
<dbReference type="Pfam" id="PF03007">
    <property type="entry name" value="WS_DGAT_cat"/>
    <property type="match status" value="1"/>
</dbReference>
<reference evidence="14" key="1">
    <citation type="submission" date="2020-02" db="EMBL/GenBank/DDBJ databases">
        <authorList>
            <person name="Meier V. D."/>
        </authorList>
    </citation>
    <scope>NUCLEOTIDE SEQUENCE</scope>
    <source>
        <strain evidence="14">AVDCRST_MAG45</strain>
    </source>
</reference>
<evidence type="ECO:0000259" key="13">
    <source>
        <dbReference type="Pfam" id="PF06974"/>
    </source>
</evidence>
<evidence type="ECO:0000256" key="11">
    <source>
        <dbReference type="RuleBase" id="RU361241"/>
    </source>
</evidence>
<proteinExistence type="inferred from homology"/>
<keyword evidence="9 11" id="KW-0012">Acyltransferase</keyword>
<comment type="pathway">
    <text evidence="1 11">Glycerolipid metabolism; triacylglycerol biosynthesis.</text>
</comment>
<evidence type="ECO:0000256" key="7">
    <source>
        <dbReference type="ARBA" id="ARBA00022798"/>
    </source>
</evidence>
<dbReference type="InterPro" id="IPR004255">
    <property type="entry name" value="O-acyltransferase_WSD1_N"/>
</dbReference>
<evidence type="ECO:0000256" key="5">
    <source>
        <dbReference type="ARBA" id="ARBA00022516"/>
    </source>
</evidence>
<dbReference type="Pfam" id="PF06974">
    <property type="entry name" value="WS_DGAT_C"/>
    <property type="match status" value="1"/>
</dbReference>
<dbReference type="InterPro" id="IPR045034">
    <property type="entry name" value="O-acyltransferase_WSD1-like"/>
</dbReference>
<evidence type="ECO:0000256" key="3">
    <source>
        <dbReference type="ARBA" id="ARBA00009587"/>
    </source>
</evidence>
<dbReference type="GO" id="GO:0001666">
    <property type="term" value="P:response to hypoxia"/>
    <property type="evidence" value="ECO:0007669"/>
    <property type="project" value="TreeGrafter"/>
</dbReference>
<evidence type="ECO:0000256" key="8">
    <source>
        <dbReference type="ARBA" id="ARBA00023098"/>
    </source>
</evidence>
<keyword evidence="6 11" id="KW-0808">Transferase</keyword>
<name>A0A6J4T8C3_9ACTN</name>
<dbReference type="InterPro" id="IPR014292">
    <property type="entry name" value="Acyl_transf_WS/DGAT"/>
</dbReference>
<evidence type="ECO:0000259" key="12">
    <source>
        <dbReference type="Pfam" id="PF03007"/>
    </source>
</evidence>
<organism evidence="14">
    <name type="scientific">uncultured Solirubrobacterales bacterium</name>
    <dbReference type="NCBI Taxonomy" id="768556"/>
    <lineage>
        <taxon>Bacteria</taxon>
        <taxon>Bacillati</taxon>
        <taxon>Actinomycetota</taxon>
        <taxon>Thermoleophilia</taxon>
        <taxon>Solirubrobacterales</taxon>
        <taxon>environmental samples</taxon>
    </lineage>
</organism>
<dbReference type="PANTHER" id="PTHR31650:SF1">
    <property type="entry name" value="WAX ESTER SYNTHASE_DIACYLGLYCEROL ACYLTRANSFERASE 4-RELATED"/>
    <property type="match status" value="1"/>
</dbReference>
<feature type="domain" description="O-acyltransferase WSD1 C-terminal" evidence="13">
    <location>
        <begin position="317"/>
        <end position="458"/>
    </location>
</feature>
<evidence type="ECO:0000256" key="9">
    <source>
        <dbReference type="ARBA" id="ARBA00023315"/>
    </source>
</evidence>
<keyword evidence="5 11" id="KW-0444">Lipid biosynthesis</keyword>
<dbReference type="GO" id="GO:0051701">
    <property type="term" value="P:biological process involved in interaction with host"/>
    <property type="evidence" value="ECO:0007669"/>
    <property type="project" value="TreeGrafter"/>
</dbReference>
<dbReference type="InterPro" id="IPR023213">
    <property type="entry name" value="CAT-like_dom_sf"/>
</dbReference>
<dbReference type="GO" id="GO:0071731">
    <property type="term" value="P:response to nitric oxide"/>
    <property type="evidence" value="ECO:0007669"/>
    <property type="project" value="TreeGrafter"/>
</dbReference>
<evidence type="ECO:0000256" key="10">
    <source>
        <dbReference type="ARBA" id="ARBA00048109"/>
    </source>
</evidence>
<dbReference type="InterPro" id="IPR009721">
    <property type="entry name" value="O-acyltransferase_WSD1_C"/>
</dbReference>
<comment type="catalytic activity">
    <reaction evidence="10 11">
        <text>an acyl-CoA + a 1,2-diacyl-sn-glycerol = a triacyl-sn-glycerol + CoA</text>
        <dbReference type="Rhea" id="RHEA:10868"/>
        <dbReference type="ChEBI" id="CHEBI:17815"/>
        <dbReference type="ChEBI" id="CHEBI:57287"/>
        <dbReference type="ChEBI" id="CHEBI:58342"/>
        <dbReference type="ChEBI" id="CHEBI:64615"/>
        <dbReference type="EC" id="2.3.1.20"/>
    </reaction>
</comment>
<dbReference type="EMBL" id="CADCVU010000187">
    <property type="protein sequence ID" value="CAA9515881.1"/>
    <property type="molecule type" value="Genomic_DNA"/>
</dbReference>
<dbReference type="SUPFAM" id="SSF52777">
    <property type="entry name" value="CoA-dependent acyltransferases"/>
    <property type="match status" value="1"/>
</dbReference>
<evidence type="ECO:0000256" key="1">
    <source>
        <dbReference type="ARBA" id="ARBA00004771"/>
    </source>
</evidence>
<dbReference type="GO" id="GO:0004144">
    <property type="term" value="F:diacylglycerol O-acyltransferase activity"/>
    <property type="evidence" value="ECO:0007669"/>
    <property type="project" value="UniProtKB-EC"/>
</dbReference>
<dbReference type="GO" id="GO:0006071">
    <property type="term" value="P:glycerol metabolic process"/>
    <property type="evidence" value="ECO:0007669"/>
    <property type="project" value="UniProtKB-KW"/>
</dbReference>
<accession>A0A6J4T8C3</accession>